<dbReference type="eggNOG" id="ENOG5033HR3">
    <property type="taxonomic scope" value="Bacteria"/>
</dbReference>
<sequence length="125" mass="12545">MRTEKELGEALKREEDTITIEGDLVKKVIKIHGTGKPAWGLAIGAIGVAVVSVVATVATAGTSTPATGSAALISGGAAATVLGVPTAVSAVSIAVAAGGVGALNKLRDYNLTKINDNKVILKRKK</sequence>
<evidence type="ECO:0000256" key="1">
    <source>
        <dbReference type="SAM" id="Phobius"/>
    </source>
</evidence>
<organism evidence="2 3">
    <name type="scientific">Eubacterium ramulus ATCC 29099</name>
    <dbReference type="NCBI Taxonomy" id="1256908"/>
    <lineage>
        <taxon>Bacteria</taxon>
        <taxon>Bacillati</taxon>
        <taxon>Bacillota</taxon>
        <taxon>Clostridia</taxon>
        <taxon>Eubacteriales</taxon>
        <taxon>Eubacteriaceae</taxon>
        <taxon>Eubacterium</taxon>
    </lineage>
</organism>
<dbReference type="AlphaFoldDB" id="U2PT59"/>
<keyword evidence="1" id="KW-1133">Transmembrane helix</keyword>
<dbReference type="EMBL" id="AWVJ01000089">
    <property type="protein sequence ID" value="ERK47306.1"/>
    <property type="molecule type" value="Genomic_DNA"/>
</dbReference>
<dbReference type="Proteomes" id="UP000016608">
    <property type="component" value="Unassembled WGS sequence"/>
</dbReference>
<dbReference type="RefSeq" id="WP_021739813.1">
    <property type="nucleotide sequence ID" value="NZ_KI271153.1"/>
</dbReference>
<protein>
    <submittedName>
        <fullName evidence="2">Uncharacterized protein</fullName>
    </submittedName>
</protein>
<feature type="transmembrane region" description="Helical" evidence="1">
    <location>
        <begin position="38"/>
        <end position="58"/>
    </location>
</feature>
<dbReference type="HOGENOM" id="CLU_151789_0_0_9"/>
<evidence type="ECO:0000313" key="3">
    <source>
        <dbReference type="Proteomes" id="UP000016608"/>
    </source>
</evidence>
<gene>
    <name evidence="2" type="ORF">HMPREF0373_01418</name>
</gene>
<name>U2PT59_EUBRA</name>
<dbReference type="PATRIC" id="fig|1256908.3.peg.1317"/>
<keyword evidence="1" id="KW-0472">Membrane</keyword>
<accession>U2PT59</accession>
<reference evidence="2 3" key="1">
    <citation type="submission" date="2013-06" db="EMBL/GenBank/DDBJ databases">
        <authorList>
            <person name="Weinstock G."/>
            <person name="Sodergren E."/>
            <person name="Lobos E.A."/>
            <person name="Fulton L."/>
            <person name="Fulton R."/>
            <person name="Courtney L."/>
            <person name="Fronick C."/>
            <person name="O'Laughlin M."/>
            <person name="Godfrey J."/>
            <person name="Wilson R.M."/>
            <person name="Miner T."/>
            <person name="Farmer C."/>
            <person name="Delehaunty K."/>
            <person name="Cordes M."/>
            <person name="Minx P."/>
            <person name="Tomlinson C."/>
            <person name="Chen J."/>
            <person name="Wollam A."/>
            <person name="Pepin K.H."/>
            <person name="Bhonagiri V."/>
            <person name="Zhang X."/>
            <person name="Warren W."/>
            <person name="Mitreva M."/>
            <person name="Mardis E.R."/>
            <person name="Wilson R.K."/>
        </authorList>
    </citation>
    <scope>NUCLEOTIDE SEQUENCE [LARGE SCALE GENOMIC DNA]</scope>
    <source>
        <strain evidence="2 3">ATCC 29099</strain>
    </source>
</reference>
<comment type="caution">
    <text evidence="2">The sequence shown here is derived from an EMBL/GenBank/DDBJ whole genome shotgun (WGS) entry which is preliminary data.</text>
</comment>
<dbReference type="GeneID" id="42787186"/>
<proteinExistence type="predicted"/>
<evidence type="ECO:0000313" key="2">
    <source>
        <dbReference type="EMBL" id="ERK47306.1"/>
    </source>
</evidence>
<keyword evidence="3" id="KW-1185">Reference proteome</keyword>
<feature type="transmembrane region" description="Helical" evidence="1">
    <location>
        <begin position="70"/>
        <end position="103"/>
    </location>
</feature>
<keyword evidence="1" id="KW-0812">Transmembrane</keyword>